<dbReference type="KEGG" id="ocy:OSSY52_22110"/>
<feature type="transmembrane region" description="Helical" evidence="1">
    <location>
        <begin position="57"/>
        <end position="79"/>
    </location>
</feature>
<name>A0A7G1G641_9BACT</name>
<gene>
    <name evidence="2" type="ORF">OSSY52_22110</name>
</gene>
<dbReference type="InParanoid" id="A0A7G1G641"/>
<dbReference type="InterPro" id="IPR005133">
    <property type="entry name" value="PhaG_MnhG_YufB"/>
</dbReference>
<keyword evidence="1" id="KW-0812">Transmembrane</keyword>
<dbReference type="PANTHER" id="PTHR34703:SF1">
    <property type="entry name" value="ANTIPORTER SUBUNIT MNHG2-RELATED"/>
    <property type="match status" value="1"/>
</dbReference>
<evidence type="ECO:0000313" key="2">
    <source>
        <dbReference type="EMBL" id="BBE32070.1"/>
    </source>
</evidence>
<dbReference type="Proteomes" id="UP000516361">
    <property type="component" value="Chromosome"/>
</dbReference>
<keyword evidence="3" id="KW-1185">Reference proteome</keyword>
<reference evidence="2 3" key="1">
    <citation type="submission" date="2018-06" db="EMBL/GenBank/DDBJ databases">
        <title>Genome sequencing of Oceanotoga sp. sy52.</title>
        <authorList>
            <person name="Mori K."/>
        </authorList>
    </citation>
    <scope>NUCLEOTIDE SEQUENCE [LARGE SCALE GENOMIC DNA]</scope>
    <source>
        <strain evidence="3">sy52</strain>
    </source>
</reference>
<dbReference type="RefSeq" id="WP_190614925.1">
    <property type="nucleotide sequence ID" value="NZ_AP018712.1"/>
</dbReference>
<dbReference type="PANTHER" id="PTHR34703">
    <property type="entry name" value="ANTIPORTER SUBUNIT MNHG2-RELATED"/>
    <property type="match status" value="1"/>
</dbReference>
<sequence length="94" mass="10124">MIADILIIFGLFLFITGSLGFFTMKDIFSQIQAVGISDTVGLFTIVIAFIIKYPEEIGRLLLIGILTLILNPVISHVIAQGASESGLKIGGKEK</sequence>
<evidence type="ECO:0008006" key="4">
    <source>
        <dbReference type="Google" id="ProtNLM"/>
    </source>
</evidence>
<dbReference type="GO" id="GO:0015385">
    <property type="term" value="F:sodium:proton antiporter activity"/>
    <property type="evidence" value="ECO:0007669"/>
    <property type="project" value="TreeGrafter"/>
</dbReference>
<dbReference type="AlphaFoldDB" id="A0A7G1G641"/>
<keyword evidence="1" id="KW-0472">Membrane</keyword>
<dbReference type="EMBL" id="AP018712">
    <property type="protein sequence ID" value="BBE32070.1"/>
    <property type="molecule type" value="Genomic_DNA"/>
</dbReference>
<dbReference type="Pfam" id="PF03334">
    <property type="entry name" value="PhaG_MnhG_YufB"/>
    <property type="match status" value="1"/>
</dbReference>
<feature type="transmembrane region" description="Helical" evidence="1">
    <location>
        <begin position="31"/>
        <end position="51"/>
    </location>
</feature>
<feature type="transmembrane region" description="Helical" evidence="1">
    <location>
        <begin position="6"/>
        <end position="24"/>
    </location>
</feature>
<evidence type="ECO:0000256" key="1">
    <source>
        <dbReference type="SAM" id="Phobius"/>
    </source>
</evidence>
<organism evidence="2 3">
    <name type="scientific">Tepiditoga spiralis</name>
    <dbReference type="NCBI Taxonomy" id="2108365"/>
    <lineage>
        <taxon>Bacteria</taxon>
        <taxon>Thermotogati</taxon>
        <taxon>Thermotogota</taxon>
        <taxon>Thermotogae</taxon>
        <taxon>Petrotogales</taxon>
        <taxon>Petrotogaceae</taxon>
        <taxon>Tepiditoga</taxon>
    </lineage>
</organism>
<proteinExistence type="predicted"/>
<keyword evidence="1" id="KW-1133">Transmembrane helix</keyword>
<accession>A0A7G1G641</accession>
<protein>
    <recommendedName>
        <fullName evidence="4">Cation:proton antiporter</fullName>
    </recommendedName>
</protein>
<evidence type="ECO:0000313" key="3">
    <source>
        <dbReference type="Proteomes" id="UP000516361"/>
    </source>
</evidence>